<dbReference type="PANTHER" id="PTHR21242">
    <property type="entry name" value="TRANSCRIPTION INITIATION FACTOR TFIID SUBUNIT 10"/>
    <property type="match status" value="1"/>
</dbReference>
<dbReference type="EMBL" id="JAAAUQ010001094">
    <property type="protein sequence ID" value="KAF9142993.1"/>
    <property type="molecule type" value="Genomic_DNA"/>
</dbReference>
<feature type="compositionally biased region" description="Low complexity" evidence="6">
    <location>
        <begin position="63"/>
        <end position="125"/>
    </location>
</feature>
<feature type="region of interest" description="Disordered" evidence="6">
    <location>
        <begin position="1"/>
        <end position="125"/>
    </location>
</feature>
<dbReference type="GO" id="GO:0005669">
    <property type="term" value="C:transcription factor TFIID complex"/>
    <property type="evidence" value="ECO:0007669"/>
    <property type="project" value="TreeGrafter"/>
</dbReference>
<dbReference type="GO" id="GO:0000124">
    <property type="term" value="C:SAGA complex"/>
    <property type="evidence" value="ECO:0007669"/>
    <property type="project" value="TreeGrafter"/>
</dbReference>
<reference evidence="7" key="1">
    <citation type="journal article" date="2020" name="Fungal Divers.">
        <title>Resolving the Mortierellaceae phylogeny through synthesis of multi-gene phylogenetics and phylogenomics.</title>
        <authorList>
            <person name="Vandepol N."/>
            <person name="Liber J."/>
            <person name="Desiro A."/>
            <person name="Na H."/>
            <person name="Kennedy M."/>
            <person name="Barry K."/>
            <person name="Grigoriev I.V."/>
            <person name="Miller A.N."/>
            <person name="O'Donnell K."/>
            <person name="Stajich J.E."/>
            <person name="Bonito G."/>
        </authorList>
    </citation>
    <scope>NUCLEOTIDE SEQUENCE</scope>
    <source>
        <strain evidence="7">NRRL 6426</strain>
    </source>
</reference>
<organism evidence="7 8">
    <name type="scientific">Linnemannia schmuckeri</name>
    <dbReference type="NCBI Taxonomy" id="64567"/>
    <lineage>
        <taxon>Eukaryota</taxon>
        <taxon>Fungi</taxon>
        <taxon>Fungi incertae sedis</taxon>
        <taxon>Mucoromycota</taxon>
        <taxon>Mortierellomycotina</taxon>
        <taxon>Mortierellomycetes</taxon>
        <taxon>Mortierellales</taxon>
        <taxon>Mortierellaceae</taxon>
        <taxon>Linnemannia</taxon>
    </lineage>
</organism>
<protein>
    <submittedName>
        <fullName evidence="7">Transcription initiation factor TFIID subunit 10</fullName>
    </submittedName>
</protein>
<evidence type="ECO:0000256" key="5">
    <source>
        <dbReference type="ARBA" id="ARBA00025730"/>
    </source>
</evidence>
<comment type="caution">
    <text evidence="7">The sequence shown here is derived from an EMBL/GenBank/DDBJ whole genome shotgun (WGS) entry which is preliminary data.</text>
</comment>
<keyword evidence="3" id="KW-0804">Transcription</keyword>
<dbReference type="Pfam" id="PF03540">
    <property type="entry name" value="TAF10"/>
    <property type="match status" value="1"/>
</dbReference>
<feature type="region of interest" description="Disordered" evidence="6">
    <location>
        <begin position="183"/>
        <end position="202"/>
    </location>
</feature>
<dbReference type="CDD" id="cd07982">
    <property type="entry name" value="HFD_TAF10"/>
    <property type="match status" value="1"/>
</dbReference>
<dbReference type="Proteomes" id="UP000748756">
    <property type="component" value="Unassembled WGS sequence"/>
</dbReference>
<accession>A0A9P5RSZ4</accession>
<keyword evidence="2" id="KW-0805">Transcription regulation</keyword>
<gene>
    <name evidence="7" type="primary">TAF10</name>
    <name evidence="7" type="ORF">BG015_000579</name>
</gene>
<comment type="similarity">
    <text evidence="5">Belongs to the TAF10 family.</text>
</comment>
<dbReference type="GO" id="GO:0016251">
    <property type="term" value="F:RNA polymerase II general transcription initiation factor activity"/>
    <property type="evidence" value="ECO:0007669"/>
    <property type="project" value="TreeGrafter"/>
</dbReference>
<evidence type="ECO:0000256" key="4">
    <source>
        <dbReference type="ARBA" id="ARBA00023242"/>
    </source>
</evidence>
<dbReference type="PANTHER" id="PTHR21242:SF0">
    <property type="entry name" value="TRANSCRIPTION INITIATION FACTOR TFIID SUBUNIT 10"/>
    <property type="match status" value="1"/>
</dbReference>
<comment type="subcellular location">
    <subcellularLocation>
        <location evidence="1">Nucleus</location>
    </subcellularLocation>
</comment>
<feature type="compositionally biased region" description="Polar residues" evidence="6">
    <location>
        <begin position="1"/>
        <end position="43"/>
    </location>
</feature>
<evidence type="ECO:0000256" key="2">
    <source>
        <dbReference type="ARBA" id="ARBA00023015"/>
    </source>
</evidence>
<keyword evidence="8" id="KW-1185">Reference proteome</keyword>
<feature type="compositionally biased region" description="Polar residues" evidence="6">
    <location>
        <begin position="51"/>
        <end position="62"/>
    </location>
</feature>
<dbReference type="PRINTS" id="PR01443">
    <property type="entry name" value="TFIID30KDSUB"/>
</dbReference>
<name>A0A9P5RSZ4_9FUNG</name>
<evidence type="ECO:0000313" key="8">
    <source>
        <dbReference type="Proteomes" id="UP000748756"/>
    </source>
</evidence>
<feature type="region of interest" description="Disordered" evidence="6">
    <location>
        <begin position="213"/>
        <end position="241"/>
    </location>
</feature>
<evidence type="ECO:0000313" key="7">
    <source>
        <dbReference type="EMBL" id="KAF9142993.1"/>
    </source>
</evidence>
<evidence type="ECO:0000256" key="1">
    <source>
        <dbReference type="ARBA" id="ARBA00004123"/>
    </source>
</evidence>
<dbReference type="InterPro" id="IPR003923">
    <property type="entry name" value="TAF10"/>
</dbReference>
<sequence>MSEGSNSSHSTIEDTNMASPMQTASGTSTPAIHSSSEVDTNMTPAVPMDQDTPTPQHSQSQGPSSAVASPVLPSTAQQLQPQQQPSTPPQQQQQTQDAATPAPSAPSTPASAPVPGTVVTPTIPATEQFSAASPMTGVISTSSPAPSAAVSPIPASATVAAPAPAITAPITAPTSVSVAPAATAPAPAQQQPAPSIITSGSIPTLSTPPPVVVTASTPAAAPTSTPAAAATQTSQQEELQRQQQHQQQLLLLQKQAQQAHIAQLQRAQETQAAANANAHVIVAPAAANTAAATPTPAATVVAPTTAAVNPALATLGSVAQRSQAVGAALQSRKEEELSRKDRTLAEFLPMMETYNPIIPDAVTDYYLSRTGFDCDDVRIKRLLALAAQKFVSDIATDAFQYCKVRQQSQKRPAPGKEKKTVLTMEDLSDALGEYGINVKKPDYFM</sequence>
<dbReference type="AlphaFoldDB" id="A0A9P5RSZ4"/>
<keyword evidence="4" id="KW-0539">Nucleus</keyword>
<evidence type="ECO:0000256" key="3">
    <source>
        <dbReference type="ARBA" id="ARBA00023163"/>
    </source>
</evidence>
<dbReference type="GO" id="GO:0006367">
    <property type="term" value="P:transcription initiation at RNA polymerase II promoter"/>
    <property type="evidence" value="ECO:0007669"/>
    <property type="project" value="TreeGrafter"/>
</dbReference>
<dbReference type="OrthoDB" id="154356at2759"/>
<evidence type="ECO:0000256" key="6">
    <source>
        <dbReference type="SAM" id="MobiDB-lite"/>
    </source>
</evidence>
<feature type="compositionally biased region" description="Low complexity" evidence="6">
    <location>
        <begin position="183"/>
        <end position="195"/>
    </location>
</feature>
<proteinExistence type="inferred from homology"/>
<dbReference type="GO" id="GO:1990841">
    <property type="term" value="F:promoter-specific chromatin binding"/>
    <property type="evidence" value="ECO:0007669"/>
    <property type="project" value="TreeGrafter"/>
</dbReference>